<evidence type="ECO:0000313" key="3">
    <source>
        <dbReference type="Proteomes" id="UP000178558"/>
    </source>
</evidence>
<feature type="transmembrane region" description="Helical" evidence="1">
    <location>
        <begin position="26"/>
        <end position="46"/>
    </location>
</feature>
<proteinExistence type="predicted"/>
<comment type="caution">
    <text evidence="2">The sequence shown here is derived from an EMBL/GenBank/DDBJ whole genome shotgun (WGS) entry which is preliminary data.</text>
</comment>
<dbReference type="Pfam" id="PF05137">
    <property type="entry name" value="PilN"/>
    <property type="match status" value="1"/>
</dbReference>
<dbReference type="AlphaFoldDB" id="A0A1F7J4M2"/>
<dbReference type="InterPro" id="IPR007813">
    <property type="entry name" value="PilN"/>
</dbReference>
<keyword evidence="1" id="KW-0812">Transmembrane</keyword>
<dbReference type="Proteomes" id="UP000178558">
    <property type="component" value="Unassembled WGS sequence"/>
</dbReference>
<evidence type="ECO:0008006" key="4">
    <source>
        <dbReference type="Google" id="ProtNLM"/>
    </source>
</evidence>
<gene>
    <name evidence="2" type="ORF">A3B50_02165</name>
</gene>
<keyword evidence="1" id="KW-0472">Membrane</keyword>
<name>A0A1F7J4M2_9BACT</name>
<protein>
    <recommendedName>
        <fullName evidence="4">PilN domain-containing protein</fullName>
    </recommendedName>
</protein>
<evidence type="ECO:0000256" key="1">
    <source>
        <dbReference type="SAM" id="Phobius"/>
    </source>
</evidence>
<keyword evidence="1" id="KW-1133">Transmembrane helix</keyword>
<reference evidence="2 3" key="1">
    <citation type="journal article" date="2016" name="Nat. Commun.">
        <title>Thousands of microbial genomes shed light on interconnected biogeochemical processes in an aquifer system.</title>
        <authorList>
            <person name="Anantharaman K."/>
            <person name="Brown C.T."/>
            <person name="Hug L.A."/>
            <person name="Sharon I."/>
            <person name="Castelle C.J."/>
            <person name="Probst A.J."/>
            <person name="Thomas B.C."/>
            <person name="Singh A."/>
            <person name="Wilkins M.J."/>
            <person name="Karaoz U."/>
            <person name="Brodie E.L."/>
            <person name="Williams K.H."/>
            <person name="Hubbard S.S."/>
            <person name="Banfield J.F."/>
        </authorList>
    </citation>
    <scope>NUCLEOTIDE SEQUENCE [LARGE SCALE GENOMIC DNA]</scope>
</reference>
<evidence type="ECO:0000313" key="2">
    <source>
        <dbReference type="EMBL" id="OGK50565.1"/>
    </source>
</evidence>
<organism evidence="2 3">
    <name type="scientific">Candidatus Roizmanbacteria bacterium RIFCSPLOWO2_01_FULL_40_42</name>
    <dbReference type="NCBI Taxonomy" id="1802066"/>
    <lineage>
        <taxon>Bacteria</taxon>
        <taxon>Candidatus Roizmaniibacteriota</taxon>
    </lineage>
</organism>
<dbReference type="EMBL" id="MGAQ01000015">
    <property type="protein sequence ID" value="OGK50565.1"/>
    <property type="molecule type" value="Genomic_DNA"/>
</dbReference>
<accession>A0A1F7J4M2</accession>
<sequence length="180" mass="20665">MKYNINLAGKKQPNIVDKIVYFFLHYLRYILVFTQLIVLVVFFFRFSVDETIIDLRDSIGQKRAIIEVVQPILAEAKKINDQAAESKQILKDQDNLLSSVRYILSIFPEALVLDHMVFDEGKLTLTGVALNPQHLQLFYNRLKKENKFPSVALVNVKRGESGYSFTIELDTGIKVSKAKK</sequence>